<reference evidence="2 3" key="1">
    <citation type="journal article" date="2014" name="PLoS ONE">
        <title>Global Analysis of Gene Expression Profiles in Physic Nut (Jatropha curcas L.) Seedlings Exposed to Salt Stress.</title>
        <authorList>
            <person name="Zhang L."/>
            <person name="Zhang C."/>
            <person name="Wu P."/>
            <person name="Chen Y."/>
            <person name="Li M."/>
            <person name="Jiang H."/>
            <person name="Wu G."/>
        </authorList>
    </citation>
    <scope>NUCLEOTIDE SEQUENCE [LARGE SCALE GENOMIC DNA]</scope>
    <source>
        <strain evidence="3">cv. GZQX0401</strain>
        <tissue evidence="2">Young leaves</tissue>
    </source>
</reference>
<evidence type="ECO:0000313" key="3">
    <source>
        <dbReference type="Proteomes" id="UP000027138"/>
    </source>
</evidence>
<dbReference type="AlphaFoldDB" id="A0A067JLV8"/>
<dbReference type="Proteomes" id="UP000027138">
    <property type="component" value="Unassembled WGS sequence"/>
</dbReference>
<name>A0A067JLV8_JATCU</name>
<accession>A0A067JLV8</accession>
<organism evidence="2 3">
    <name type="scientific">Jatropha curcas</name>
    <name type="common">Barbados nut</name>
    <dbReference type="NCBI Taxonomy" id="180498"/>
    <lineage>
        <taxon>Eukaryota</taxon>
        <taxon>Viridiplantae</taxon>
        <taxon>Streptophyta</taxon>
        <taxon>Embryophyta</taxon>
        <taxon>Tracheophyta</taxon>
        <taxon>Spermatophyta</taxon>
        <taxon>Magnoliopsida</taxon>
        <taxon>eudicotyledons</taxon>
        <taxon>Gunneridae</taxon>
        <taxon>Pentapetalae</taxon>
        <taxon>rosids</taxon>
        <taxon>fabids</taxon>
        <taxon>Malpighiales</taxon>
        <taxon>Euphorbiaceae</taxon>
        <taxon>Crotonoideae</taxon>
        <taxon>Jatropheae</taxon>
        <taxon>Jatropha</taxon>
    </lineage>
</organism>
<feature type="compositionally biased region" description="Polar residues" evidence="1">
    <location>
        <begin position="115"/>
        <end position="130"/>
    </location>
</feature>
<gene>
    <name evidence="2" type="ORF">JCGZ_21466</name>
</gene>
<proteinExistence type="predicted"/>
<dbReference type="EMBL" id="KK915662">
    <property type="protein sequence ID" value="KDP20995.1"/>
    <property type="molecule type" value="Genomic_DNA"/>
</dbReference>
<sequence length="182" mass="20524">MATHLQDKISLDVATDICSSFESLSFADLLSVQDLQSWSPPRDNIIKIKKQNQEFEFSHITPKLAAHSSNNSCPAEISISSRQMQLEAFLYRFKQVNHKPGSIGATRSKKKRSTDGNTHSIKVSENPNPTERNKANREQSNSNLSFGQKIFQSFVCSCRQCHAHKPTSNKARTMTEETCKLH</sequence>
<evidence type="ECO:0000256" key="1">
    <source>
        <dbReference type="SAM" id="MobiDB-lite"/>
    </source>
</evidence>
<protein>
    <submittedName>
        <fullName evidence="2">Uncharacterized protein</fullName>
    </submittedName>
</protein>
<feature type="region of interest" description="Disordered" evidence="1">
    <location>
        <begin position="100"/>
        <end position="142"/>
    </location>
</feature>
<evidence type="ECO:0000313" key="2">
    <source>
        <dbReference type="EMBL" id="KDP20995.1"/>
    </source>
</evidence>
<keyword evidence="3" id="KW-1185">Reference proteome</keyword>
<dbReference type="OrthoDB" id="913503at2759"/>